<dbReference type="PANTHER" id="PTHR45672:SF3">
    <property type="entry name" value="THIOREDOXIN DOMAIN-CONTAINING PROTEIN 5"/>
    <property type="match status" value="1"/>
</dbReference>
<feature type="transmembrane region" description="Helical" evidence="4">
    <location>
        <begin position="293"/>
        <end position="315"/>
    </location>
</feature>
<evidence type="ECO:0000256" key="4">
    <source>
        <dbReference type="SAM" id="Phobius"/>
    </source>
</evidence>
<dbReference type="PANTHER" id="PTHR45672">
    <property type="entry name" value="PROTEIN DISULFIDE-ISOMERASE C17H9.14C-RELATED"/>
    <property type="match status" value="1"/>
</dbReference>
<keyword evidence="2" id="KW-0732">Signal</keyword>
<feature type="compositionally biased region" description="Acidic residues" evidence="3">
    <location>
        <begin position="389"/>
        <end position="399"/>
    </location>
</feature>
<feature type="region of interest" description="Disordered" evidence="3">
    <location>
        <begin position="339"/>
        <end position="428"/>
    </location>
</feature>
<protein>
    <recommendedName>
        <fullName evidence="7">Thioredoxin domain-containing protein</fullName>
    </recommendedName>
</protein>
<dbReference type="HOGENOM" id="CLU_641744_0_0_1"/>
<reference evidence="5 6" key="1">
    <citation type="journal article" date="2004" name="Science">
        <title>The genome of the diatom Thalassiosira pseudonana: ecology, evolution, and metabolism.</title>
        <authorList>
            <person name="Armbrust E.V."/>
            <person name="Berges J.A."/>
            <person name="Bowler C."/>
            <person name="Green B.R."/>
            <person name="Martinez D."/>
            <person name="Putnam N.H."/>
            <person name="Zhou S."/>
            <person name="Allen A.E."/>
            <person name="Apt K.E."/>
            <person name="Bechner M."/>
            <person name="Brzezinski M.A."/>
            <person name="Chaal B.K."/>
            <person name="Chiovitti A."/>
            <person name="Davis A.K."/>
            <person name="Demarest M.S."/>
            <person name="Detter J.C."/>
            <person name="Glavina T."/>
            <person name="Goodstein D."/>
            <person name="Hadi M.Z."/>
            <person name="Hellsten U."/>
            <person name="Hildebrand M."/>
            <person name="Jenkins B.D."/>
            <person name="Jurka J."/>
            <person name="Kapitonov V.V."/>
            <person name="Kroger N."/>
            <person name="Lau W.W."/>
            <person name="Lane T.W."/>
            <person name="Larimer F.W."/>
            <person name="Lippmeier J.C."/>
            <person name="Lucas S."/>
            <person name="Medina M."/>
            <person name="Montsant A."/>
            <person name="Obornik M."/>
            <person name="Parker M.S."/>
            <person name="Palenik B."/>
            <person name="Pazour G.J."/>
            <person name="Richardson P.M."/>
            <person name="Rynearson T.A."/>
            <person name="Saito M.A."/>
            <person name="Schwartz D.C."/>
            <person name="Thamatrakoln K."/>
            <person name="Valentin K."/>
            <person name="Vardi A."/>
            <person name="Wilkerson F.P."/>
            <person name="Rokhsar D.S."/>
        </authorList>
    </citation>
    <scope>NUCLEOTIDE SEQUENCE [LARGE SCALE GENOMIC DNA]</scope>
    <source>
        <strain evidence="5 6">CCMP1335</strain>
    </source>
</reference>
<dbReference type="RefSeq" id="XP_002288959.1">
    <property type="nucleotide sequence ID" value="XM_002288923.1"/>
</dbReference>
<dbReference type="InterPro" id="IPR051063">
    <property type="entry name" value="PDI"/>
</dbReference>
<evidence type="ECO:0000313" key="6">
    <source>
        <dbReference type="Proteomes" id="UP000001449"/>
    </source>
</evidence>
<dbReference type="EMBL" id="CM000640">
    <property type="protein sequence ID" value="EED94395.1"/>
    <property type="molecule type" value="Genomic_DNA"/>
</dbReference>
<keyword evidence="4" id="KW-0472">Membrane</keyword>
<evidence type="ECO:0000256" key="3">
    <source>
        <dbReference type="SAM" id="MobiDB-lite"/>
    </source>
</evidence>
<dbReference type="InterPro" id="IPR036249">
    <property type="entry name" value="Thioredoxin-like_sf"/>
</dbReference>
<evidence type="ECO:0008006" key="7">
    <source>
        <dbReference type="Google" id="ProtNLM"/>
    </source>
</evidence>
<dbReference type="AlphaFoldDB" id="B8BYL5"/>
<dbReference type="Gene3D" id="3.40.30.10">
    <property type="entry name" value="Glutaredoxin"/>
    <property type="match status" value="1"/>
</dbReference>
<reference evidence="5 6" key="2">
    <citation type="journal article" date="2008" name="Nature">
        <title>The Phaeodactylum genome reveals the evolutionary history of diatom genomes.</title>
        <authorList>
            <person name="Bowler C."/>
            <person name="Allen A.E."/>
            <person name="Badger J.H."/>
            <person name="Grimwood J."/>
            <person name="Jabbari K."/>
            <person name="Kuo A."/>
            <person name="Maheswari U."/>
            <person name="Martens C."/>
            <person name="Maumus F."/>
            <person name="Otillar R.P."/>
            <person name="Rayko E."/>
            <person name="Salamov A."/>
            <person name="Vandepoele K."/>
            <person name="Beszteri B."/>
            <person name="Gruber A."/>
            <person name="Heijde M."/>
            <person name="Katinka M."/>
            <person name="Mock T."/>
            <person name="Valentin K."/>
            <person name="Verret F."/>
            <person name="Berges J.A."/>
            <person name="Brownlee C."/>
            <person name="Cadoret J.P."/>
            <person name="Chiovitti A."/>
            <person name="Choi C.J."/>
            <person name="Coesel S."/>
            <person name="De Martino A."/>
            <person name="Detter J.C."/>
            <person name="Durkin C."/>
            <person name="Falciatore A."/>
            <person name="Fournet J."/>
            <person name="Haruta M."/>
            <person name="Huysman M.J."/>
            <person name="Jenkins B.D."/>
            <person name="Jiroutova K."/>
            <person name="Jorgensen R.E."/>
            <person name="Joubert Y."/>
            <person name="Kaplan A."/>
            <person name="Kroger N."/>
            <person name="Kroth P.G."/>
            <person name="La Roche J."/>
            <person name="Lindquist E."/>
            <person name="Lommer M."/>
            <person name="Martin-Jezequel V."/>
            <person name="Lopez P.J."/>
            <person name="Lucas S."/>
            <person name="Mangogna M."/>
            <person name="McGinnis K."/>
            <person name="Medlin L.K."/>
            <person name="Montsant A."/>
            <person name="Oudot-Le Secq M.P."/>
            <person name="Napoli C."/>
            <person name="Obornik M."/>
            <person name="Parker M.S."/>
            <person name="Petit J.L."/>
            <person name="Porcel B.M."/>
            <person name="Poulsen N."/>
            <person name="Robison M."/>
            <person name="Rychlewski L."/>
            <person name="Rynearson T.A."/>
            <person name="Schmutz J."/>
            <person name="Shapiro H."/>
            <person name="Siaut M."/>
            <person name="Stanley M."/>
            <person name="Sussman M.R."/>
            <person name="Taylor A.R."/>
            <person name="Vardi A."/>
            <person name="von Dassow P."/>
            <person name="Vyverman W."/>
            <person name="Willis A."/>
            <person name="Wyrwicz L.S."/>
            <person name="Rokhsar D.S."/>
            <person name="Weissenbach J."/>
            <person name="Armbrust E.V."/>
            <person name="Green B.R."/>
            <person name="Van de Peer Y."/>
            <person name="Grigoriev I.V."/>
        </authorList>
    </citation>
    <scope>NUCLEOTIDE SEQUENCE [LARGE SCALE GENOMIC DNA]</scope>
    <source>
        <strain evidence="5 6">CCMP1335</strain>
    </source>
</reference>
<feature type="compositionally biased region" description="Polar residues" evidence="3">
    <location>
        <begin position="63"/>
        <end position="74"/>
    </location>
</feature>
<accession>B8BYL5</accession>
<evidence type="ECO:0000256" key="1">
    <source>
        <dbReference type="ARBA" id="ARBA00006347"/>
    </source>
</evidence>
<feature type="region of interest" description="Disordered" evidence="3">
    <location>
        <begin position="147"/>
        <end position="167"/>
    </location>
</feature>
<keyword evidence="4" id="KW-1133">Transmembrane helix</keyword>
<feature type="compositionally biased region" description="Basic and acidic residues" evidence="3">
    <location>
        <begin position="339"/>
        <end position="369"/>
    </location>
</feature>
<gene>
    <name evidence="5" type="ORF">THAPSDRAFT_21896</name>
</gene>
<sequence>MKLRINRRIALLALPLAATALLLVFLGGNDVQVMIAAQNDKSVRDEMANEPDATTSDDEPTCSLATPSDCSDGTSDYKREEVQFNRDDLTRQVVPLSDETFDELTWTASPATWLVMFKTDSCVICQKAFPVFEQLSVDTEVLQHNDAQLTSPKESSAETDKQSETPKGPVYIATIDAGWSGRDVTKRFEVDATPTILVIRNEGYDKNKYNKVVDFEGNHALYSKSGMKMHDMDPRSYYIYHGQRAQYPLKRFIMGEFVSRKQFPVPPPIPETERKSLTFAGRLYDYVMPNAKWAGGIVVKVMVGWYIFLGIIGLFMRVHNYAWGDDGEDDEKRDEVIENEKAKGAAEYKPENADERSARRQKEMWERKMQNRAKFAANKEARLRKEKGGDDDDDDDEFEGIGVSVKKADARKTRSQSKKEAANKSKKN</sequence>
<comment type="similarity">
    <text evidence="1">Belongs to the protein disulfide isomerase family.</text>
</comment>
<dbReference type="InParanoid" id="B8BYL5"/>
<dbReference type="SUPFAM" id="SSF52833">
    <property type="entry name" value="Thioredoxin-like"/>
    <property type="match status" value="1"/>
</dbReference>
<dbReference type="GeneID" id="7449533"/>
<dbReference type="KEGG" id="tps:THAPSDRAFT_21896"/>
<dbReference type="PaxDb" id="35128-Thaps21896"/>
<keyword evidence="6" id="KW-1185">Reference proteome</keyword>
<evidence type="ECO:0000256" key="2">
    <source>
        <dbReference type="ARBA" id="ARBA00022729"/>
    </source>
</evidence>
<dbReference type="eggNOG" id="ENOG502T6HU">
    <property type="taxonomic scope" value="Eukaryota"/>
</dbReference>
<dbReference type="CDD" id="cd02961">
    <property type="entry name" value="PDI_a_family"/>
    <property type="match status" value="1"/>
</dbReference>
<proteinExistence type="inferred from homology"/>
<feature type="compositionally biased region" description="Basic and acidic residues" evidence="3">
    <location>
        <begin position="406"/>
        <end position="428"/>
    </location>
</feature>
<feature type="region of interest" description="Disordered" evidence="3">
    <location>
        <begin position="44"/>
        <end position="76"/>
    </location>
</feature>
<dbReference type="Proteomes" id="UP000001449">
    <property type="component" value="Chromosome 3"/>
</dbReference>
<name>B8BYL5_THAPS</name>
<feature type="compositionally biased region" description="Basic and acidic residues" evidence="3">
    <location>
        <begin position="155"/>
        <end position="164"/>
    </location>
</feature>
<keyword evidence="4" id="KW-0812">Transmembrane</keyword>
<evidence type="ECO:0000313" key="5">
    <source>
        <dbReference type="EMBL" id="EED94395.1"/>
    </source>
</evidence>
<feature type="compositionally biased region" description="Basic and acidic residues" evidence="3">
    <location>
        <begin position="377"/>
        <end position="388"/>
    </location>
</feature>
<organism evidence="5 6">
    <name type="scientific">Thalassiosira pseudonana</name>
    <name type="common">Marine diatom</name>
    <name type="synonym">Cyclotella nana</name>
    <dbReference type="NCBI Taxonomy" id="35128"/>
    <lineage>
        <taxon>Eukaryota</taxon>
        <taxon>Sar</taxon>
        <taxon>Stramenopiles</taxon>
        <taxon>Ochrophyta</taxon>
        <taxon>Bacillariophyta</taxon>
        <taxon>Coscinodiscophyceae</taxon>
        <taxon>Thalassiosirophycidae</taxon>
        <taxon>Thalassiosirales</taxon>
        <taxon>Thalassiosiraceae</taxon>
        <taxon>Thalassiosira</taxon>
    </lineage>
</organism>
<dbReference type="OMA" id="RVHNYAW"/>